<name>A0A835US40_VANPL</name>
<keyword evidence="3" id="KW-1185">Reference proteome</keyword>
<dbReference type="EMBL" id="JADCNL010000008">
    <property type="protein sequence ID" value="KAG0470605.1"/>
    <property type="molecule type" value="Genomic_DNA"/>
</dbReference>
<evidence type="ECO:0000313" key="3">
    <source>
        <dbReference type="Proteomes" id="UP000636800"/>
    </source>
</evidence>
<evidence type="ECO:0000259" key="1">
    <source>
        <dbReference type="Pfam" id="PF04937"/>
    </source>
</evidence>
<proteinExistence type="predicted"/>
<sequence>MAGGRRRPTDRGIGDDSGCHGFCYRSVVCGFSCRLHLIWPHLDPLGTLILDGNMVLLRMRRRKRKAPKEVLLKMKDNLGGCPVTKKRRLVVKEDEHIVFRTSDDDDDERRYVDYKWKAKEGAISHGVEPSLIAIRSSGFGDPGWEHGIAQDEKKKKVITANTDCFRAAGKLLEEKRKCLFWTPCVAYCTNTILEDILKIKWIEEKGASWTSSYKLPEVIRGLNECITRLELDDGTRVCAVTRVPIHGISCLELQRIAVRILSQTCMSFGCEHRWSALDHLPYSRKKRMDQSRFNDVAFVHYNLRLRERQMKRVDSNTSLDNFFVESLLGGWVKAPENAALTTDEVIQQNGDDQDVNGLEYFDKGKDSIILTENVETSEVQPGSGVAIKEVDDDADVDQLF</sequence>
<dbReference type="PANTHER" id="PTHR32166">
    <property type="entry name" value="OSJNBA0013A04.12 PROTEIN"/>
    <property type="match status" value="1"/>
</dbReference>
<dbReference type="PANTHER" id="PTHR32166:SF105">
    <property type="entry name" value="HAT DIMERIZATION DOMAIN-CONTAINING PROTEIN"/>
    <property type="match status" value="1"/>
</dbReference>
<dbReference type="Pfam" id="PF04937">
    <property type="entry name" value="DUF659"/>
    <property type="match status" value="1"/>
</dbReference>
<reference evidence="2 3" key="1">
    <citation type="journal article" date="2020" name="Nat. Food">
        <title>A phased Vanilla planifolia genome enables genetic improvement of flavour and production.</title>
        <authorList>
            <person name="Hasing T."/>
            <person name="Tang H."/>
            <person name="Brym M."/>
            <person name="Khazi F."/>
            <person name="Huang T."/>
            <person name="Chambers A.H."/>
        </authorList>
    </citation>
    <scope>NUCLEOTIDE SEQUENCE [LARGE SCALE GENOMIC DNA]</scope>
    <source>
        <tissue evidence="2">Leaf</tissue>
    </source>
</reference>
<evidence type="ECO:0000313" key="2">
    <source>
        <dbReference type="EMBL" id="KAG0470605.1"/>
    </source>
</evidence>
<dbReference type="InterPro" id="IPR007021">
    <property type="entry name" value="DUF659"/>
</dbReference>
<dbReference type="AlphaFoldDB" id="A0A835US40"/>
<dbReference type="OrthoDB" id="1378at2759"/>
<feature type="domain" description="DUF659" evidence="1">
    <location>
        <begin position="156"/>
        <end position="204"/>
    </location>
</feature>
<organism evidence="2 3">
    <name type="scientific">Vanilla planifolia</name>
    <name type="common">Vanilla</name>
    <dbReference type="NCBI Taxonomy" id="51239"/>
    <lineage>
        <taxon>Eukaryota</taxon>
        <taxon>Viridiplantae</taxon>
        <taxon>Streptophyta</taxon>
        <taxon>Embryophyta</taxon>
        <taxon>Tracheophyta</taxon>
        <taxon>Spermatophyta</taxon>
        <taxon>Magnoliopsida</taxon>
        <taxon>Liliopsida</taxon>
        <taxon>Asparagales</taxon>
        <taxon>Orchidaceae</taxon>
        <taxon>Vanilloideae</taxon>
        <taxon>Vanilleae</taxon>
        <taxon>Vanilla</taxon>
    </lineage>
</organism>
<dbReference type="Proteomes" id="UP000636800">
    <property type="component" value="Unassembled WGS sequence"/>
</dbReference>
<accession>A0A835US40</accession>
<dbReference type="InterPro" id="IPR012337">
    <property type="entry name" value="RNaseH-like_sf"/>
</dbReference>
<dbReference type="SUPFAM" id="SSF53098">
    <property type="entry name" value="Ribonuclease H-like"/>
    <property type="match status" value="1"/>
</dbReference>
<gene>
    <name evidence="2" type="ORF">HPP92_017305</name>
</gene>
<comment type="caution">
    <text evidence="2">The sequence shown here is derived from an EMBL/GenBank/DDBJ whole genome shotgun (WGS) entry which is preliminary data.</text>
</comment>
<protein>
    <recommendedName>
        <fullName evidence="1">DUF659 domain-containing protein</fullName>
    </recommendedName>
</protein>